<dbReference type="InterPro" id="IPR008331">
    <property type="entry name" value="Ferritin_DPS_dom"/>
</dbReference>
<dbReference type="PANTHER" id="PTHR30295:SF0">
    <property type="entry name" value="BACTERIOFERRITIN"/>
    <property type="match status" value="1"/>
</dbReference>
<organism evidence="10 11">
    <name type="scientific">Pseudomonas kilonensis</name>
    <dbReference type="NCBI Taxonomy" id="132476"/>
    <lineage>
        <taxon>Bacteria</taxon>
        <taxon>Pseudomonadati</taxon>
        <taxon>Pseudomonadota</taxon>
        <taxon>Gammaproteobacteria</taxon>
        <taxon>Pseudomonadales</taxon>
        <taxon>Pseudomonadaceae</taxon>
        <taxon>Pseudomonas</taxon>
    </lineage>
</organism>
<dbReference type="PRINTS" id="PR00601">
    <property type="entry name" value="BACFERRITIN"/>
</dbReference>
<dbReference type="InterPro" id="IPR012347">
    <property type="entry name" value="Ferritin-like"/>
</dbReference>
<dbReference type="CDD" id="cd00907">
    <property type="entry name" value="Bacterioferritin"/>
    <property type="match status" value="1"/>
</dbReference>
<dbReference type="PROSITE" id="PS50905">
    <property type="entry name" value="FERRITIN_LIKE"/>
    <property type="match status" value="1"/>
</dbReference>
<feature type="domain" description="Ferritin-like diiron" evidence="9">
    <location>
        <begin position="58"/>
        <end position="202"/>
    </location>
</feature>
<keyword evidence="6" id="KW-0479">Metal-binding</keyword>
<sequence>MSGFFMPANQMLSVQTRNTNILIPINFHLLFNNLGLTLVNARLKLGLIHSYYRAGLIMKGDITVIQHLNKILANELVAINQYFLHARMYEDWGLNKLGKHEYHESIDEMKHADKLIKRILFLEGLPNVQDLGKLHIGEHTREMLECDLKIEREGHKDLKVAIAHCESVGDFGSRELLEDILESEEEHIDWLETQLGLIDKVGLENYLQSQMGEE</sequence>
<comment type="catalytic activity">
    <reaction evidence="8">
        <text>Fe(2+)(in) = Fe(2+)(out)</text>
        <dbReference type="Rhea" id="RHEA:28486"/>
        <dbReference type="ChEBI" id="CHEBI:29033"/>
    </reaction>
</comment>
<dbReference type="PANTHER" id="PTHR30295">
    <property type="entry name" value="BACTERIOFERRITIN"/>
    <property type="match status" value="1"/>
</dbReference>
<dbReference type="NCBIfam" id="TIGR00754">
    <property type="entry name" value="bfr"/>
    <property type="match status" value="1"/>
</dbReference>
<name>A0ABY0YL60_9PSED</name>
<keyword evidence="4" id="KW-0409">Iron storage</keyword>
<dbReference type="Pfam" id="PF00210">
    <property type="entry name" value="Ferritin"/>
    <property type="match status" value="1"/>
</dbReference>
<dbReference type="InterPro" id="IPR009040">
    <property type="entry name" value="Ferritin-like_diiron"/>
</dbReference>
<evidence type="ECO:0000256" key="2">
    <source>
        <dbReference type="ARBA" id="ARBA00008093"/>
    </source>
</evidence>
<evidence type="ECO:0000313" key="10">
    <source>
        <dbReference type="EMBL" id="SED68615.1"/>
    </source>
</evidence>
<proteinExistence type="inferred from homology"/>
<evidence type="ECO:0000256" key="8">
    <source>
        <dbReference type="ARBA" id="ARBA00036243"/>
    </source>
</evidence>
<dbReference type="InterPro" id="IPR009078">
    <property type="entry name" value="Ferritin-like_SF"/>
</dbReference>
<keyword evidence="5" id="KW-0349">Heme</keyword>
<keyword evidence="7" id="KW-0408">Iron</keyword>
<accession>A0ABY0YL60</accession>
<comment type="cofactor">
    <cofactor evidence="1">
        <name>heme b</name>
        <dbReference type="ChEBI" id="CHEBI:60344"/>
    </cofactor>
</comment>
<comment type="caution">
    <text evidence="10">The sequence shown here is derived from an EMBL/GenBank/DDBJ whole genome shotgun (WGS) entry which is preliminary data.</text>
</comment>
<dbReference type="SUPFAM" id="SSF47240">
    <property type="entry name" value="Ferritin-like"/>
    <property type="match status" value="1"/>
</dbReference>
<evidence type="ECO:0000256" key="7">
    <source>
        <dbReference type="ARBA" id="ARBA00023004"/>
    </source>
</evidence>
<evidence type="ECO:0000256" key="6">
    <source>
        <dbReference type="ARBA" id="ARBA00022723"/>
    </source>
</evidence>
<keyword evidence="11" id="KW-1185">Reference proteome</keyword>
<comment type="similarity">
    <text evidence="2">Belongs to the bacterioferritin family.</text>
</comment>
<evidence type="ECO:0000256" key="4">
    <source>
        <dbReference type="ARBA" id="ARBA00022434"/>
    </source>
</evidence>
<evidence type="ECO:0000256" key="5">
    <source>
        <dbReference type="ARBA" id="ARBA00022617"/>
    </source>
</evidence>
<dbReference type="InterPro" id="IPR002024">
    <property type="entry name" value="Bacterioferritin"/>
</dbReference>
<reference evidence="10 11" key="1">
    <citation type="submission" date="2016-10" db="EMBL/GenBank/DDBJ databases">
        <authorList>
            <person name="Varghese N."/>
            <person name="Submissions S."/>
        </authorList>
    </citation>
    <scope>NUCLEOTIDE SEQUENCE [LARGE SCALE GENOMIC DNA]</scope>
    <source>
        <strain evidence="10 11">BS3780</strain>
    </source>
</reference>
<dbReference type="EMBL" id="FNTT01000002">
    <property type="protein sequence ID" value="SED68615.1"/>
    <property type="molecule type" value="Genomic_DNA"/>
</dbReference>
<evidence type="ECO:0000256" key="1">
    <source>
        <dbReference type="ARBA" id="ARBA00001970"/>
    </source>
</evidence>
<dbReference type="Proteomes" id="UP000183915">
    <property type="component" value="Unassembled WGS sequence"/>
</dbReference>
<dbReference type="Gene3D" id="1.20.1260.10">
    <property type="match status" value="1"/>
</dbReference>
<evidence type="ECO:0000259" key="9">
    <source>
        <dbReference type="PROSITE" id="PS50905"/>
    </source>
</evidence>
<gene>
    <name evidence="10" type="ORF">SAMN04490188_1136</name>
</gene>
<evidence type="ECO:0000256" key="3">
    <source>
        <dbReference type="ARBA" id="ARBA00013107"/>
    </source>
</evidence>
<protein>
    <recommendedName>
        <fullName evidence="3">ferroxidase</fullName>
        <ecNumber evidence="3">1.16.3.1</ecNumber>
    </recommendedName>
</protein>
<evidence type="ECO:0000313" key="11">
    <source>
        <dbReference type="Proteomes" id="UP000183915"/>
    </source>
</evidence>
<dbReference type="EC" id="1.16.3.1" evidence="3"/>